<feature type="coiled-coil region" evidence="1">
    <location>
        <begin position="631"/>
        <end position="658"/>
    </location>
</feature>
<evidence type="ECO:0000259" key="4">
    <source>
        <dbReference type="Pfam" id="PF07587"/>
    </source>
</evidence>
<dbReference type="InterPro" id="IPR011429">
    <property type="entry name" value="Cyt_c_Planctomycete-type"/>
</dbReference>
<feature type="domain" description="DUF1553" evidence="4">
    <location>
        <begin position="713"/>
        <end position="970"/>
    </location>
</feature>
<dbReference type="Pfam" id="PF07635">
    <property type="entry name" value="PSCyt1"/>
    <property type="match status" value="1"/>
</dbReference>
<dbReference type="InterPro" id="IPR022655">
    <property type="entry name" value="DUF1553"/>
</dbReference>
<proteinExistence type="predicted"/>
<accession>A0ABP9VVG3</accession>
<dbReference type="PANTHER" id="PTHR35889:SF3">
    <property type="entry name" value="F-BOX DOMAIN-CONTAINING PROTEIN"/>
    <property type="match status" value="1"/>
</dbReference>
<dbReference type="InterPro" id="IPR036909">
    <property type="entry name" value="Cyt_c-like_dom_sf"/>
</dbReference>
<comment type="caution">
    <text evidence="6">The sequence shown here is derived from an EMBL/GenBank/DDBJ whole genome shotgun (WGS) entry which is preliminary data.</text>
</comment>
<dbReference type="Pfam" id="PF07583">
    <property type="entry name" value="PSCyt2"/>
    <property type="match status" value="1"/>
</dbReference>
<dbReference type="SUPFAM" id="SSF46626">
    <property type="entry name" value="Cytochrome c"/>
    <property type="match status" value="1"/>
</dbReference>
<feature type="domain" description="Cytochrome C Planctomycete-type" evidence="5">
    <location>
        <begin position="81"/>
        <end position="137"/>
    </location>
</feature>
<gene>
    <name evidence="6" type="ORF">Rcae01_04067</name>
</gene>
<dbReference type="PANTHER" id="PTHR35889">
    <property type="entry name" value="CYCLOINULO-OLIGOSACCHARIDE FRUCTANOTRANSFERASE-RELATED"/>
    <property type="match status" value="1"/>
</dbReference>
<evidence type="ECO:0000259" key="3">
    <source>
        <dbReference type="Pfam" id="PF07583"/>
    </source>
</evidence>
<evidence type="ECO:0008006" key="8">
    <source>
        <dbReference type="Google" id="ProtNLM"/>
    </source>
</evidence>
<dbReference type="Pfam" id="PF07587">
    <property type="entry name" value="PSD1"/>
    <property type="match status" value="1"/>
</dbReference>
<evidence type="ECO:0000313" key="7">
    <source>
        <dbReference type="Proteomes" id="UP001416858"/>
    </source>
</evidence>
<dbReference type="EMBL" id="BAABRO010000010">
    <property type="protein sequence ID" value="GAA5508600.1"/>
    <property type="molecule type" value="Genomic_DNA"/>
</dbReference>
<feature type="region of interest" description="Disordered" evidence="2">
    <location>
        <begin position="852"/>
        <end position="871"/>
    </location>
</feature>
<feature type="domain" description="DUF1549" evidence="3">
    <location>
        <begin position="187"/>
        <end position="396"/>
    </location>
</feature>
<organism evidence="6 7">
    <name type="scientific">Novipirellula caenicola</name>
    <dbReference type="NCBI Taxonomy" id="1536901"/>
    <lineage>
        <taxon>Bacteria</taxon>
        <taxon>Pseudomonadati</taxon>
        <taxon>Planctomycetota</taxon>
        <taxon>Planctomycetia</taxon>
        <taxon>Pirellulales</taxon>
        <taxon>Pirellulaceae</taxon>
        <taxon>Novipirellula</taxon>
    </lineage>
</organism>
<evidence type="ECO:0000259" key="5">
    <source>
        <dbReference type="Pfam" id="PF07635"/>
    </source>
</evidence>
<keyword evidence="1" id="KW-0175">Coiled coil</keyword>
<evidence type="ECO:0000256" key="2">
    <source>
        <dbReference type="SAM" id="MobiDB-lite"/>
    </source>
</evidence>
<feature type="region of interest" description="Disordered" evidence="2">
    <location>
        <begin position="688"/>
        <end position="709"/>
    </location>
</feature>
<reference evidence="6 7" key="1">
    <citation type="submission" date="2024-02" db="EMBL/GenBank/DDBJ databases">
        <title>Rhodopirellula caenicola NBRC 110016.</title>
        <authorList>
            <person name="Ichikawa N."/>
            <person name="Katano-Makiyama Y."/>
            <person name="Hidaka K."/>
        </authorList>
    </citation>
    <scope>NUCLEOTIDE SEQUENCE [LARGE SCALE GENOMIC DNA]</scope>
    <source>
        <strain evidence="6 7">NBRC 110016</strain>
    </source>
</reference>
<sequence>MEQSFDPIKNPVMNIERQRIDMSTLRPFPATNVGLFRAVACIVPALLAVAGLGTVKASDPLAMPDEIDFNEHVRPIFNSHCTACHGGVKQAGDVSFVYREQVLPPDGWIVEPGDPENSVLIERVITTDPDFRMPPPDHGPPLSSDEVAVLTKWIEQGAVWRASYWSYAAPEPQPLPEVSNPAWERQPLDRFVLAKLDEKGLKPSPDAAPERWLRRVTLDLTGLPPTLEQRDAFLAAFSRNNDAARREYVDQLLASTAFGERWASVWLDQIRYADSKGLGLDGRRSVWKYRDWVIDSLNRDLPYDQFTIKQIAGDLLPEPTIEDLIATAAHRLTQNNEEGGTDDEEFRVAAVLDRVSTTWQAWLGVTFGCVQCHSHPYDPFRHEEFYEFAAFFNNTADSDLDEDWPVIQAPIDPRDNPRADQLDRQIRSLCDQLFQREFSQLKAEGMWTPLVEMKASTNNATQIEVEKVDDHDEFHTVDTVSRNTDITLETPLPPEMKQLTAIRVTVRPLDPKSGLDDSEWGFVLSELKAAFIVEGQESPTEISFARVISDDPNPFYDPNASLDAKSNRGFAAYSRIHHSREAAFVLDSPIQVPENARLRVTLKHRVFVLGAFSLIARRGHLAVSDSEEFTKMVNDESLAKLRDELTKLEKERSRIKSVSVPVMQERPAHLARPSHLFERGLFLTKGKQVTPSTPESLHPLPRQDTDDSLLPPNRLTLAKWLVSQDNPLTARVAVNRVWAQLFGTGLVLSEEDFGSSGESPSHPELLDYLALRFQNEQQWSMKTMIREIVLSRTYGQSAKVTDEGLQLDPQNQWLSRGPRHRLSSEIVRDQALALSGLLSDKSFGPPVHPPIPDGVWKPFQSGDKWTPSKPGDEERYRRSIYTYMKRSIPYPMFAAFDSPSREFCSPRRLRSNTPLQALMMLNDETFAESAAALAARMQAAKNEPREQIRYGFLIVTSREPSSADLDDLMTLFNSQRNGSEADLKRADADAMTTVAAVLLNLDEVVMK</sequence>
<protein>
    <recommendedName>
        <fullName evidence="8">Planctomycete cytochrome C</fullName>
    </recommendedName>
</protein>
<dbReference type="InterPro" id="IPR011444">
    <property type="entry name" value="DUF1549"/>
</dbReference>
<evidence type="ECO:0000313" key="6">
    <source>
        <dbReference type="EMBL" id="GAA5508600.1"/>
    </source>
</evidence>
<keyword evidence="7" id="KW-1185">Reference proteome</keyword>
<name>A0ABP9VVG3_9BACT</name>
<evidence type="ECO:0000256" key="1">
    <source>
        <dbReference type="SAM" id="Coils"/>
    </source>
</evidence>
<dbReference type="Proteomes" id="UP001416858">
    <property type="component" value="Unassembled WGS sequence"/>
</dbReference>